<evidence type="ECO:0008006" key="3">
    <source>
        <dbReference type="Google" id="ProtNLM"/>
    </source>
</evidence>
<name>F3G184_PSESX</name>
<dbReference type="HOGENOM" id="CLU_220682_0_0_6"/>
<protein>
    <recommendedName>
        <fullName evidence="3">Amino acid adenylation</fullName>
    </recommendedName>
</protein>
<accession>F3G184</accession>
<reference evidence="1 2" key="1">
    <citation type="journal article" date="2011" name="PLoS Pathog.">
        <title>Dynamic evolution of pathogenicity revealed by sequencing and comparative genomics of 19 Pseudomonas syringae isolates.</title>
        <authorList>
            <person name="Baltrus D.A."/>
            <person name="Nishimura M.T."/>
            <person name="Romanchuk A."/>
            <person name="Chang J.H."/>
            <person name="Mukhtar M.S."/>
            <person name="Cherkis K."/>
            <person name="Roach J."/>
            <person name="Grant S.R."/>
            <person name="Jones C.D."/>
            <person name="Dangl J.L."/>
        </authorList>
    </citation>
    <scope>NUCLEOTIDE SEQUENCE [LARGE SCALE GENOMIC DNA]</scope>
    <source>
        <strain evidence="2">M301072PT</strain>
    </source>
</reference>
<organism evidence="1 2">
    <name type="scientific">Pseudomonas syringae pv. japonica str. M301072</name>
    <dbReference type="NCBI Taxonomy" id="629262"/>
    <lineage>
        <taxon>Bacteria</taxon>
        <taxon>Pseudomonadati</taxon>
        <taxon>Pseudomonadota</taxon>
        <taxon>Gammaproteobacteria</taxon>
        <taxon>Pseudomonadales</taxon>
        <taxon>Pseudomonadaceae</taxon>
        <taxon>Pseudomonas</taxon>
        <taxon>Pseudomonas syringae</taxon>
    </lineage>
</organism>
<dbReference type="AlphaFoldDB" id="F3G184"/>
<evidence type="ECO:0000313" key="1">
    <source>
        <dbReference type="EMBL" id="EGH36226.1"/>
    </source>
</evidence>
<evidence type="ECO:0000313" key="2">
    <source>
        <dbReference type="Proteomes" id="UP000004471"/>
    </source>
</evidence>
<comment type="caution">
    <text evidence="1">The sequence shown here is derived from an EMBL/GenBank/DDBJ whole genome shotgun (WGS) entry which is preliminary data.</text>
</comment>
<dbReference type="Proteomes" id="UP000004471">
    <property type="component" value="Unassembled WGS sequence"/>
</dbReference>
<dbReference type="EMBL" id="AEAH01004587">
    <property type="protein sequence ID" value="EGH36226.1"/>
    <property type="molecule type" value="Genomic_DNA"/>
</dbReference>
<sequence>AQRVCDYMQTALESLVKALEGAPASALNTLPILP</sequence>
<feature type="non-terminal residue" evidence="1">
    <location>
        <position position="1"/>
    </location>
</feature>
<feature type="non-terminal residue" evidence="1">
    <location>
        <position position="34"/>
    </location>
</feature>
<proteinExistence type="predicted"/>
<gene>
    <name evidence="1" type="ORF">PSYJA_47018</name>
</gene>